<keyword evidence="2 5" id="KW-0812">Transmembrane</keyword>
<evidence type="ECO:0000256" key="2">
    <source>
        <dbReference type="ARBA" id="ARBA00022692"/>
    </source>
</evidence>
<evidence type="ECO:0000256" key="5">
    <source>
        <dbReference type="SAM" id="Phobius"/>
    </source>
</evidence>
<dbReference type="EMBL" id="MAEL01000031">
    <property type="protein sequence ID" value="KAF1304640.1"/>
    <property type="molecule type" value="Genomic_DNA"/>
</dbReference>
<keyword evidence="7" id="KW-1185">Reference proteome</keyword>
<name>A0ABQ6Z0U8_9ENTE</name>
<keyword evidence="4 5" id="KW-0472">Membrane</keyword>
<feature type="transmembrane region" description="Helical" evidence="5">
    <location>
        <begin position="25"/>
        <end position="54"/>
    </location>
</feature>
<evidence type="ECO:0008006" key="8">
    <source>
        <dbReference type="Google" id="ProtNLM"/>
    </source>
</evidence>
<dbReference type="CDD" id="cd16914">
    <property type="entry name" value="EcfT"/>
    <property type="match status" value="1"/>
</dbReference>
<dbReference type="RefSeq" id="WP_161901669.1">
    <property type="nucleotide sequence ID" value="NZ_MAEL01000031.1"/>
</dbReference>
<comment type="subcellular location">
    <subcellularLocation>
        <location evidence="1">Membrane</location>
        <topology evidence="1">Multi-pass membrane protein</topology>
    </subcellularLocation>
</comment>
<comment type="caution">
    <text evidence="6">The sequence shown here is derived from an EMBL/GenBank/DDBJ whole genome shotgun (WGS) entry which is preliminary data.</text>
</comment>
<dbReference type="PANTHER" id="PTHR33514">
    <property type="entry name" value="PROTEIN ABCI12, CHLOROPLASTIC"/>
    <property type="match status" value="1"/>
</dbReference>
<evidence type="ECO:0000313" key="7">
    <source>
        <dbReference type="Proteomes" id="UP000782705"/>
    </source>
</evidence>
<gene>
    <name evidence="6" type="ORF">BAU17_10585</name>
</gene>
<organism evidence="6 7">
    <name type="scientific">Candidatus Enterococcus willemsii</name>
    <dbReference type="NCBI Taxonomy" id="1857215"/>
    <lineage>
        <taxon>Bacteria</taxon>
        <taxon>Bacillati</taxon>
        <taxon>Bacillota</taxon>
        <taxon>Bacilli</taxon>
        <taxon>Lactobacillales</taxon>
        <taxon>Enterococcaceae</taxon>
        <taxon>Enterococcus</taxon>
    </lineage>
</organism>
<proteinExistence type="predicted"/>
<reference evidence="6 7" key="1">
    <citation type="submission" date="2016-06" db="EMBL/GenBank/DDBJ databases">
        <title>Four novel species of enterococci isolated from chicken manure.</title>
        <authorList>
            <person name="Van Tyne D."/>
        </authorList>
    </citation>
    <scope>NUCLEOTIDE SEQUENCE [LARGE SCALE GENOMIC DNA]</scope>
    <source>
        <strain evidence="6 7">CU12B</strain>
    </source>
</reference>
<evidence type="ECO:0000256" key="3">
    <source>
        <dbReference type="ARBA" id="ARBA00022989"/>
    </source>
</evidence>
<feature type="transmembrane region" description="Helical" evidence="5">
    <location>
        <begin position="114"/>
        <end position="136"/>
    </location>
</feature>
<accession>A0ABQ6Z0U8</accession>
<keyword evidence="3 5" id="KW-1133">Transmembrane helix</keyword>
<dbReference type="Proteomes" id="UP000782705">
    <property type="component" value="Unassembled WGS sequence"/>
</dbReference>
<protein>
    <recommendedName>
        <fullName evidence="8">Energy-coupling factor transporter transmembrane protein EcfT</fullName>
    </recommendedName>
</protein>
<dbReference type="PANTHER" id="PTHR33514:SF1">
    <property type="entry name" value="ABC TRANSPORTER PERMEASE"/>
    <property type="match status" value="1"/>
</dbReference>
<evidence type="ECO:0000313" key="6">
    <source>
        <dbReference type="EMBL" id="KAF1304640.1"/>
    </source>
</evidence>
<dbReference type="InterPro" id="IPR003339">
    <property type="entry name" value="ABC/ECF_trnsptr_transmembrane"/>
</dbReference>
<sequence>MSQQTLGYHPGQTVLHRINATAKMIFLLLATVAAMTTYDTRYLVVIAVSSLFLFKLGNIKWHQISFVMTFIFFFSILNVVVSYLFEPEYGVRLYESRHVLFNGWGRFTVTQEELFYLLNLSLKYVCTIPLAITFLLTTNPSNFASSLNKLGVSYKISYAVALALRYIPDIQEDFFSISQAQQARGLEMSKKGKLSQRIKGISQIILPLIFSSLDRIDTISTAMELRRFGQKKTRTWYTAEPYRTSDYVVIGFGILLCMITLGLFYLNGGRFYNPFH</sequence>
<evidence type="ECO:0000256" key="1">
    <source>
        <dbReference type="ARBA" id="ARBA00004141"/>
    </source>
</evidence>
<feature type="transmembrane region" description="Helical" evidence="5">
    <location>
        <begin position="247"/>
        <end position="266"/>
    </location>
</feature>
<dbReference type="Pfam" id="PF02361">
    <property type="entry name" value="CbiQ"/>
    <property type="match status" value="1"/>
</dbReference>
<evidence type="ECO:0000256" key="4">
    <source>
        <dbReference type="ARBA" id="ARBA00023136"/>
    </source>
</evidence>
<feature type="transmembrane region" description="Helical" evidence="5">
    <location>
        <begin position="66"/>
        <end position="85"/>
    </location>
</feature>